<evidence type="ECO:0000313" key="2">
    <source>
        <dbReference type="EMBL" id="ADU28663.1"/>
    </source>
</evidence>
<dbReference type="eggNOG" id="COG1082">
    <property type="taxonomic scope" value="Bacteria"/>
</dbReference>
<dbReference type="EMBL" id="CP002394">
    <property type="protein sequence ID" value="ADU28663.1"/>
    <property type="molecule type" value="Genomic_DNA"/>
</dbReference>
<dbReference type="STRING" id="649639.Bcell_0378"/>
<dbReference type="InterPro" id="IPR036237">
    <property type="entry name" value="Xyl_isomerase-like_sf"/>
</dbReference>
<dbReference type="HOGENOM" id="CLU_061796_1_0_9"/>
<proteinExistence type="predicted"/>
<keyword evidence="3" id="KW-1185">Reference proteome</keyword>
<dbReference type="InterPro" id="IPR013022">
    <property type="entry name" value="Xyl_isomerase-like_TIM-brl"/>
</dbReference>
<dbReference type="Proteomes" id="UP000001401">
    <property type="component" value="Chromosome"/>
</dbReference>
<sequence>MKVGTFTVLYQDKSFEETLDKLKGMGVEAVEIGTGNYPGSNHCKPDDLLDKPERIGKFKKAISERGMIISGLSCQGNPLHPNKGISDENHKVWVNTVKLAKQMEVDTVNCFSGCPGDGPNATVPNWVTCAWPPEFAELRKWQWDEVVVPYWKEQSKFAQDHGIKIAIEMHPGFVVYNTETLLELRKRAGDNIGANIDPSHLIWQGMDPVEIIKVLGDNDAIYHFHAKDTYIDERNKAINGVLDTKNYGDFLNRSWSFRTIGYGMSLQKWKTIFSVLQATGFDGVISIEHEDQLASRDEGLQRAIDTVKSAILKDKPDEMWWA</sequence>
<name>E6TVV4_EVAC2</name>
<accession>E6TVV4</accession>
<dbReference type="PANTHER" id="PTHR12110">
    <property type="entry name" value="HYDROXYPYRUVATE ISOMERASE"/>
    <property type="match status" value="1"/>
</dbReference>
<gene>
    <name evidence="2" type="ordered locus">Bcell_0378</name>
</gene>
<dbReference type="GO" id="GO:0016853">
    <property type="term" value="F:isomerase activity"/>
    <property type="evidence" value="ECO:0007669"/>
    <property type="project" value="UniProtKB-KW"/>
</dbReference>
<evidence type="ECO:0000313" key="3">
    <source>
        <dbReference type="Proteomes" id="UP000001401"/>
    </source>
</evidence>
<reference evidence="2" key="1">
    <citation type="submission" date="2010-12" db="EMBL/GenBank/DDBJ databases">
        <title>Complete sequence of Bacillus cellulosilyticus DSM 2522.</title>
        <authorList>
            <consortium name="US DOE Joint Genome Institute"/>
            <person name="Lucas S."/>
            <person name="Copeland A."/>
            <person name="Lapidus A."/>
            <person name="Cheng J.-F."/>
            <person name="Bruce D."/>
            <person name="Goodwin L."/>
            <person name="Pitluck S."/>
            <person name="Chertkov O."/>
            <person name="Detter J.C."/>
            <person name="Han C."/>
            <person name="Tapia R."/>
            <person name="Land M."/>
            <person name="Hauser L."/>
            <person name="Jeffries C."/>
            <person name="Kyrpides N."/>
            <person name="Ivanova N."/>
            <person name="Mikhailova N."/>
            <person name="Brumm P."/>
            <person name="Mead D."/>
            <person name="Woyke T."/>
        </authorList>
    </citation>
    <scope>NUCLEOTIDE SEQUENCE [LARGE SCALE GENOMIC DNA]</scope>
    <source>
        <strain evidence="2">DSM 2522</strain>
    </source>
</reference>
<dbReference type="SUPFAM" id="SSF51658">
    <property type="entry name" value="Xylose isomerase-like"/>
    <property type="match status" value="1"/>
</dbReference>
<organism evidence="2 3">
    <name type="scientific">Evansella cellulosilytica (strain ATCC 21833 / DSM 2522 / FERM P-1141 / JCM 9156 / N-4)</name>
    <name type="common">Bacillus cellulosilyticus</name>
    <dbReference type="NCBI Taxonomy" id="649639"/>
    <lineage>
        <taxon>Bacteria</taxon>
        <taxon>Bacillati</taxon>
        <taxon>Bacillota</taxon>
        <taxon>Bacilli</taxon>
        <taxon>Bacillales</taxon>
        <taxon>Bacillaceae</taxon>
        <taxon>Evansella</taxon>
    </lineage>
</organism>
<dbReference type="RefSeq" id="WP_013487004.1">
    <property type="nucleotide sequence ID" value="NC_014829.1"/>
</dbReference>
<dbReference type="OrthoDB" id="9779184at2"/>
<dbReference type="AlphaFoldDB" id="E6TVV4"/>
<protein>
    <submittedName>
        <fullName evidence="2">Xylose isomerase domain-containing protein TIM barrel</fullName>
    </submittedName>
</protein>
<keyword evidence="2" id="KW-0413">Isomerase</keyword>
<feature type="domain" description="Xylose isomerase-like TIM barrel" evidence="1">
    <location>
        <begin position="19"/>
        <end position="308"/>
    </location>
</feature>
<dbReference type="KEGG" id="bco:Bcell_0378"/>
<dbReference type="Pfam" id="PF01261">
    <property type="entry name" value="AP_endonuc_2"/>
    <property type="match status" value="1"/>
</dbReference>
<dbReference type="Gene3D" id="3.20.20.150">
    <property type="entry name" value="Divalent-metal-dependent TIM barrel enzymes"/>
    <property type="match status" value="1"/>
</dbReference>
<dbReference type="InterPro" id="IPR050312">
    <property type="entry name" value="IolE/XylAMocC-like"/>
</dbReference>
<evidence type="ECO:0000259" key="1">
    <source>
        <dbReference type="Pfam" id="PF01261"/>
    </source>
</evidence>
<dbReference type="PANTHER" id="PTHR12110:SF21">
    <property type="entry name" value="XYLOSE ISOMERASE-LIKE TIM BARREL DOMAIN-CONTAINING PROTEIN"/>
    <property type="match status" value="1"/>
</dbReference>